<feature type="compositionally biased region" description="Polar residues" evidence="1">
    <location>
        <begin position="80"/>
        <end position="91"/>
    </location>
</feature>
<dbReference type="EMBL" id="VXIV02002463">
    <property type="protein sequence ID" value="KAF6025398.1"/>
    <property type="molecule type" value="Genomic_DNA"/>
</dbReference>
<keyword evidence="4" id="KW-1185">Reference proteome</keyword>
<dbReference type="Proteomes" id="UP000593567">
    <property type="component" value="Unassembled WGS sequence"/>
</dbReference>
<evidence type="ECO:0000313" key="3">
    <source>
        <dbReference type="EMBL" id="KAF6025398.1"/>
    </source>
</evidence>
<accession>A0A7J7JJ48</accession>
<gene>
    <name evidence="3" type="ORF">EB796_016289</name>
</gene>
<name>A0A7J7JJ48_BUGNE</name>
<feature type="region of interest" description="Disordered" evidence="1">
    <location>
        <begin position="52"/>
        <end position="91"/>
    </location>
</feature>
<feature type="signal peptide" evidence="2">
    <location>
        <begin position="1"/>
        <end position="28"/>
    </location>
</feature>
<proteinExistence type="predicted"/>
<evidence type="ECO:0008006" key="5">
    <source>
        <dbReference type="Google" id="ProtNLM"/>
    </source>
</evidence>
<evidence type="ECO:0000256" key="1">
    <source>
        <dbReference type="SAM" id="MobiDB-lite"/>
    </source>
</evidence>
<feature type="chain" id="PRO_5029596753" description="Secreted protein" evidence="2">
    <location>
        <begin position="29"/>
        <end position="91"/>
    </location>
</feature>
<sequence>MWCIACCMFSSLFLFLPICLDSPRPGSATPGEVSSPRSTNQDSSAMYIARPLSKSTTNISGANNKRPQDASSRHRRISAGTVSSNQTDHCK</sequence>
<feature type="compositionally biased region" description="Polar residues" evidence="1">
    <location>
        <begin position="53"/>
        <end position="65"/>
    </location>
</feature>
<comment type="caution">
    <text evidence="3">The sequence shown here is derived from an EMBL/GenBank/DDBJ whole genome shotgun (WGS) entry which is preliminary data.</text>
</comment>
<feature type="region of interest" description="Disordered" evidence="1">
    <location>
        <begin position="26"/>
        <end position="45"/>
    </location>
</feature>
<dbReference type="AlphaFoldDB" id="A0A7J7JJ48"/>
<evidence type="ECO:0000313" key="4">
    <source>
        <dbReference type="Proteomes" id="UP000593567"/>
    </source>
</evidence>
<organism evidence="3 4">
    <name type="scientific">Bugula neritina</name>
    <name type="common">Brown bryozoan</name>
    <name type="synonym">Sertularia neritina</name>
    <dbReference type="NCBI Taxonomy" id="10212"/>
    <lineage>
        <taxon>Eukaryota</taxon>
        <taxon>Metazoa</taxon>
        <taxon>Spiralia</taxon>
        <taxon>Lophotrochozoa</taxon>
        <taxon>Bryozoa</taxon>
        <taxon>Gymnolaemata</taxon>
        <taxon>Cheilostomatida</taxon>
        <taxon>Flustrina</taxon>
        <taxon>Buguloidea</taxon>
        <taxon>Bugulidae</taxon>
        <taxon>Bugula</taxon>
    </lineage>
</organism>
<keyword evidence="2" id="KW-0732">Signal</keyword>
<protein>
    <recommendedName>
        <fullName evidence="5">Secreted protein</fullName>
    </recommendedName>
</protein>
<evidence type="ECO:0000256" key="2">
    <source>
        <dbReference type="SAM" id="SignalP"/>
    </source>
</evidence>
<reference evidence="3" key="1">
    <citation type="submission" date="2020-06" db="EMBL/GenBank/DDBJ databases">
        <title>Draft genome of Bugula neritina, a colonial animal packing powerful symbionts and potential medicines.</title>
        <authorList>
            <person name="Rayko M."/>
        </authorList>
    </citation>
    <scope>NUCLEOTIDE SEQUENCE [LARGE SCALE GENOMIC DNA]</scope>
    <source>
        <strain evidence="3">Kwan_BN1</strain>
    </source>
</reference>
<feature type="compositionally biased region" description="Polar residues" evidence="1">
    <location>
        <begin position="35"/>
        <end position="44"/>
    </location>
</feature>